<feature type="compositionally biased region" description="Basic residues" evidence="1">
    <location>
        <begin position="89"/>
        <end position="102"/>
    </location>
</feature>
<reference evidence="2" key="1">
    <citation type="submission" date="2016-11" db="EMBL/GenBank/DDBJ databases">
        <title>The genome sequence of Colletotrichum cuscutae.</title>
        <authorList>
            <person name="Baroncelli R."/>
        </authorList>
    </citation>
    <scope>NUCLEOTIDE SEQUENCE</scope>
    <source>
        <strain evidence="2">IMI 304802</strain>
    </source>
</reference>
<keyword evidence="3" id="KW-1185">Reference proteome</keyword>
<evidence type="ECO:0000313" key="2">
    <source>
        <dbReference type="EMBL" id="KAK1447965.1"/>
    </source>
</evidence>
<evidence type="ECO:0000313" key="3">
    <source>
        <dbReference type="Proteomes" id="UP001239213"/>
    </source>
</evidence>
<accession>A0AAI9XFV2</accession>
<evidence type="ECO:0000256" key="1">
    <source>
        <dbReference type="SAM" id="MobiDB-lite"/>
    </source>
</evidence>
<name>A0AAI9XFV2_9PEZI</name>
<gene>
    <name evidence="2" type="ORF">CCUS01_12040</name>
</gene>
<feature type="region of interest" description="Disordered" evidence="1">
    <location>
        <begin position="80"/>
        <end position="102"/>
    </location>
</feature>
<sequence>MTGGRHWHWQGALTLSRSHPPRDRGGPQRPSLEGEWGVQPIPGAVSHFQYDCPEEPQPTPNISLITWSSLFSLIADWEHITGSSGGSSKQKKYKLRGWTKQR</sequence>
<organism evidence="2 3">
    <name type="scientific">Colletotrichum cuscutae</name>
    <dbReference type="NCBI Taxonomy" id="1209917"/>
    <lineage>
        <taxon>Eukaryota</taxon>
        <taxon>Fungi</taxon>
        <taxon>Dikarya</taxon>
        <taxon>Ascomycota</taxon>
        <taxon>Pezizomycotina</taxon>
        <taxon>Sordariomycetes</taxon>
        <taxon>Hypocreomycetidae</taxon>
        <taxon>Glomerellales</taxon>
        <taxon>Glomerellaceae</taxon>
        <taxon>Colletotrichum</taxon>
        <taxon>Colletotrichum acutatum species complex</taxon>
    </lineage>
</organism>
<proteinExistence type="predicted"/>
<protein>
    <submittedName>
        <fullName evidence="2">Uncharacterized protein</fullName>
    </submittedName>
</protein>
<comment type="caution">
    <text evidence="2">The sequence shown here is derived from an EMBL/GenBank/DDBJ whole genome shotgun (WGS) entry which is preliminary data.</text>
</comment>
<dbReference type="AlphaFoldDB" id="A0AAI9XFV2"/>
<dbReference type="EMBL" id="MPDP01000313">
    <property type="protein sequence ID" value="KAK1447965.1"/>
    <property type="molecule type" value="Genomic_DNA"/>
</dbReference>
<dbReference type="Proteomes" id="UP001239213">
    <property type="component" value="Unassembled WGS sequence"/>
</dbReference>
<feature type="region of interest" description="Disordered" evidence="1">
    <location>
        <begin position="1"/>
        <end position="36"/>
    </location>
</feature>